<dbReference type="OrthoDB" id="25546at10239"/>
<dbReference type="KEGG" id="vg:19485161"/>
<dbReference type="GeneID" id="19485161"/>
<organism evidence="1 2">
    <name type="scientific">Serratia phage PS2</name>
    <dbReference type="NCBI Taxonomy" id="1481112"/>
    <lineage>
        <taxon>Viruses</taxon>
        <taxon>Duplodnaviria</taxon>
        <taxon>Heunggongvirae</taxon>
        <taxon>Uroviricota</taxon>
        <taxon>Caudoviricetes</taxon>
        <taxon>Muldoonvirus</taxon>
        <taxon>Muldoonvirus PS2</taxon>
    </lineage>
</organism>
<reference evidence="1 2" key="1">
    <citation type="submission" date="2014-01" db="EMBL/GenBank/DDBJ databases">
        <authorList>
            <person name="Zhang G."/>
            <person name="Jin J."/>
            <person name="Li Z.J."/>
            <person name="Wang S.W."/>
            <person name="Chen S.J."/>
            <person name="Wang S.M."/>
            <person name="Wang X.T."/>
            <person name="Li Y.H."/>
            <person name="Wang J."/>
            <person name="Yang C.K."/>
            <person name="Wang L."/>
        </authorList>
    </citation>
    <scope>NUCLEOTIDE SEQUENCE [LARGE SCALE GENOMIC DNA]</scope>
</reference>
<accession>A0A023W6R6</accession>
<dbReference type="EMBL" id="KJ025957">
    <property type="protein sequence ID" value="AHY25442.1"/>
    <property type="molecule type" value="Genomic_DNA"/>
</dbReference>
<dbReference type="Proteomes" id="UP000024445">
    <property type="component" value="Segment"/>
</dbReference>
<evidence type="ECO:0000313" key="2">
    <source>
        <dbReference type="Proteomes" id="UP000024445"/>
    </source>
</evidence>
<dbReference type="Pfam" id="PF10886">
    <property type="entry name" value="DUF2685"/>
    <property type="match status" value="1"/>
</dbReference>
<name>A0A023W6R6_9CAUD</name>
<proteinExistence type="predicted"/>
<dbReference type="RefSeq" id="YP_009030247.1">
    <property type="nucleotide sequence ID" value="NC_024121.1"/>
</dbReference>
<evidence type="ECO:0000313" key="1">
    <source>
        <dbReference type="EMBL" id="AHY25442.1"/>
    </source>
</evidence>
<protein>
    <submittedName>
        <fullName evidence="1">Uncharacterized protein</fullName>
    </submittedName>
</protein>
<keyword evidence="2" id="KW-1185">Reference proteome</keyword>
<sequence>MTICAVCKQPIDEALVIESALGPVHPGPCANYAADIPVSESAEQELSEVQLIV</sequence>
<gene>
    <name evidence="1" type="ORF">PS2_200</name>
</gene>
<dbReference type="InterPro" id="IPR024362">
    <property type="entry name" value="DUF2685"/>
</dbReference>